<evidence type="ECO:0000256" key="1">
    <source>
        <dbReference type="SAM" id="MobiDB-lite"/>
    </source>
</evidence>
<dbReference type="Pfam" id="PF07047">
    <property type="entry name" value="OPA3"/>
    <property type="match status" value="1"/>
</dbReference>
<evidence type="ECO:0000256" key="2">
    <source>
        <dbReference type="SAM" id="Phobius"/>
    </source>
</evidence>
<accession>A0A803MW00</accession>
<dbReference type="InterPro" id="IPR010754">
    <property type="entry name" value="OPA3-like"/>
</dbReference>
<evidence type="ECO:0000313" key="4">
    <source>
        <dbReference type="Proteomes" id="UP000596660"/>
    </source>
</evidence>
<reference evidence="3" key="1">
    <citation type="journal article" date="2017" name="Nature">
        <title>The genome of Chenopodium quinoa.</title>
        <authorList>
            <person name="Jarvis D.E."/>
            <person name="Ho Y.S."/>
            <person name="Lightfoot D.J."/>
            <person name="Schmoeckel S.M."/>
            <person name="Li B."/>
            <person name="Borm T.J.A."/>
            <person name="Ohyanagi H."/>
            <person name="Mineta K."/>
            <person name="Michell C.T."/>
            <person name="Saber N."/>
            <person name="Kharbatia N.M."/>
            <person name="Rupper R.R."/>
            <person name="Sharp A.R."/>
            <person name="Dally N."/>
            <person name="Boughton B.A."/>
            <person name="Woo Y.H."/>
            <person name="Gao G."/>
            <person name="Schijlen E.G.W.M."/>
            <person name="Guo X."/>
            <person name="Momin A.A."/>
            <person name="Negrao S."/>
            <person name="Al-Babili S."/>
            <person name="Gehring C."/>
            <person name="Roessner U."/>
            <person name="Jung C."/>
            <person name="Murphy K."/>
            <person name="Arold S.T."/>
            <person name="Gojobori T."/>
            <person name="van der Linden C.G."/>
            <person name="van Loo E.N."/>
            <person name="Jellen E.N."/>
            <person name="Maughan P.J."/>
            <person name="Tester M."/>
        </authorList>
    </citation>
    <scope>NUCLEOTIDE SEQUENCE [LARGE SCALE GENOMIC DNA]</scope>
    <source>
        <strain evidence="3">cv. PI 614886</strain>
    </source>
</reference>
<dbReference type="EnsemblPlants" id="AUR62036077-RA">
    <property type="protein sequence ID" value="AUR62036077-RA:cds"/>
    <property type="gene ID" value="AUR62036077"/>
</dbReference>
<keyword evidence="4" id="KW-1185">Reference proteome</keyword>
<dbReference type="AlphaFoldDB" id="A0A803MW00"/>
<feature type="transmembrane region" description="Helical" evidence="2">
    <location>
        <begin position="12"/>
        <end position="44"/>
    </location>
</feature>
<dbReference type="PANTHER" id="PTHR12499:SF22">
    <property type="entry name" value="OS02G0312500 PROTEIN"/>
    <property type="match status" value="1"/>
</dbReference>
<reference evidence="3" key="2">
    <citation type="submission" date="2021-03" db="UniProtKB">
        <authorList>
            <consortium name="EnsemblPlants"/>
        </authorList>
    </citation>
    <scope>IDENTIFICATION</scope>
</reference>
<dbReference type="PANTHER" id="PTHR12499">
    <property type="entry name" value="OPTIC ATROPHY 3 PROTEIN OPA3"/>
    <property type="match status" value="1"/>
</dbReference>
<organism evidence="3 4">
    <name type="scientific">Chenopodium quinoa</name>
    <name type="common">Quinoa</name>
    <dbReference type="NCBI Taxonomy" id="63459"/>
    <lineage>
        <taxon>Eukaryota</taxon>
        <taxon>Viridiplantae</taxon>
        <taxon>Streptophyta</taxon>
        <taxon>Embryophyta</taxon>
        <taxon>Tracheophyta</taxon>
        <taxon>Spermatophyta</taxon>
        <taxon>Magnoliopsida</taxon>
        <taxon>eudicotyledons</taxon>
        <taxon>Gunneridae</taxon>
        <taxon>Pentapetalae</taxon>
        <taxon>Caryophyllales</taxon>
        <taxon>Chenopodiaceae</taxon>
        <taxon>Chenopodioideae</taxon>
        <taxon>Atripliceae</taxon>
        <taxon>Chenopodium</taxon>
    </lineage>
</organism>
<keyword evidence="2" id="KW-0812">Transmembrane</keyword>
<feature type="region of interest" description="Disordered" evidence="1">
    <location>
        <begin position="133"/>
        <end position="152"/>
    </location>
</feature>
<dbReference type="Proteomes" id="UP000596660">
    <property type="component" value="Unplaced"/>
</dbReference>
<dbReference type="Gramene" id="AUR62036077-RA">
    <property type="protein sequence ID" value="AUR62036077-RA:cds"/>
    <property type="gene ID" value="AUR62036077"/>
</dbReference>
<keyword evidence="2" id="KW-1133">Transmembrane helix</keyword>
<evidence type="ECO:0000313" key="3">
    <source>
        <dbReference type="EnsemblPlants" id="AUR62036077-RA:cds"/>
    </source>
</evidence>
<sequence>MYKQFLNDYCWLLILSYVLPSFPLFAAICSVLIGVGAFGCSAIVRGLRFVGDPLSVLLQSGVGISRGGVVVAMKVAGVAVIFEVQRSAKSEARKEEARAQEFQALRQRDEDLTREIEALKQRFEEIEKLAKEQGKSGIFSIRKQPPVAQDPK</sequence>
<feature type="transmembrane region" description="Helical" evidence="2">
    <location>
        <begin position="64"/>
        <end position="84"/>
    </location>
</feature>
<protein>
    <submittedName>
        <fullName evidence="3">Uncharacterized protein</fullName>
    </submittedName>
</protein>
<proteinExistence type="predicted"/>
<keyword evidence="2" id="KW-0472">Membrane</keyword>
<dbReference type="GO" id="GO:0005739">
    <property type="term" value="C:mitochondrion"/>
    <property type="evidence" value="ECO:0007669"/>
    <property type="project" value="TreeGrafter"/>
</dbReference>
<dbReference type="GO" id="GO:0019216">
    <property type="term" value="P:regulation of lipid metabolic process"/>
    <property type="evidence" value="ECO:0007669"/>
    <property type="project" value="TreeGrafter"/>
</dbReference>
<name>A0A803MW00_CHEQI</name>